<dbReference type="Proteomes" id="UP000503011">
    <property type="component" value="Chromosome"/>
</dbReference>
<feature type="region of interest" description="Disordered" evidence="1">
    <location>
        <begin position="1"/>
        <end position="31"/>
    </location>
</feature>
<evidence type="ECO:0000256" key="1">
    <source>
        <dbReference type="SAM" id="MobiDB-lite"/>
    </source>
</evidence>
<accession>A0A6F8YVC4</accession>
<evidence type="ECO:0000313" key="3">
    <source>
        <dbReference type="Proteomes" id="UP000503011"/>
    </source>
</evidence>
<name>A0A6F8YVC4_9ACTN</name>
<reference evidence="2 3" key="2">
    <citation type="submission" date="2020-03" db="EMBL/GenBank/DDBJ databases">
        <authorList>
            <person name="Ichikawa N."/>
            <person name="Kimura A."/>
            <person name="Kitahashi Y."/>
            <person name="Uohara A."/>
        </authorList>
    </citation>
    <scope>NUCLEOTIDE SEQUENCE [LARGE SCALE GENOMIC DNA]</scope>
    <source>
        <strain evidence="2 3">NBRC 105367</strain>
    </source>
</reference>
<proteinExistence type="predicted"/>
<sequence length="103" mass="10762">MTVGQQAQRGAEPAGGLGRRAVRERQPRLDQDLRGRLVAGLGGALGVVRHHPQRAAVRAQVDGGAGVCGDPPRRAGQLVGGGAHQRMPKPQLRGVHVHQPSPV</sequence>
<dbReference type="KEGG" id="psuu:Psuf_072560"/>
<organism evidence="2 3">
    <name type="scientific">Phytohabitans suffuscus</name>
    <dbReference type="NCBI Taxonomy" id="624315"/>
    <lineage>
        <taxon>Bacteria</taxon>
        <taxon>Bacillati</taxon>
        <taxon>Actinomycetota</taxon>
        <taxon>Actinomycetes</taxon>
        <taxon>Micromonosporales</taxon>
        <taxon>Micromonosporaceae</taxon>
    </lineage>
</organism>
<gene>
    <name evidence="2" type="ORF">Psuf_072560</name>
</gene>
<protein>
    <submittedName>
        <fullName evidence="2">Uncharacterized protein</fullName>
    </submittedName>
</protein>
<feature type="compositionally biased region" description="Basic and acidic residues" evidence="1">
    <location>
        <begin position="21"/>
        <end position="31"/>
    </location>
</feature>
<dbReference type="EMBL" id="AP022871">
    <property type="protein sequence ID" value="BCB89943.1"/>
    <property type="molecule type" value="Genomic_DNA"/>
</dbReference>
<keyword evidence="3" id="KW-1185">Reference proteome</keyword>
<evidence type="ECO:0000313" key="2">
    <source>
        <dbReference type="EMBL" id="BCB89943.1"/>
    </source>
</evidence>
<feature type="region of interest" description="Disordered" evidence="1">
    <location>
        <begin position="63"/>
        <end position="103"/>
    </location>
</feature>
<reference evidence="2 3" key="1">
    <citation type="submission" date="2020-03" db="EMBL/GenBank/DDBJ databases">
        <title>Whole genome shotgun sequence of Phytohabitans suffuscus NBRC 105367.</title>
        <authorList>
            <person name="Komaki H."/>
            <person name="Tamura T."/>
        </authorList>
    </citation>
    <scope>NUCLEOTIDE SEQUENCE [LARGE SCALE GENOMIC DNA]</scope>
    <source>
        <strain evidence="2 3">NBRC 105367</strain>
    </source>
</reference>
<dbReference type="AlphaFoldDB" id="A0A6F8YVC4"/>